<evidence type="ECO:0000256" key="1">
    <source>
        <dbReference type="SAM" id="Phobius"/>
    </source>
</evidence>
<protein>
    <submittedName>
        <fullName evidence="2">DUF2069 domain-containing protein</fullName>
    </submittedName>
</protein>
<dbReference type="Proteomes" id="UP001501600">
    <property type="component" value="Unassembled WGS sequence"/>
</dbReference>
<proteinExistence type="predicted"/>
<organism evidence="2 3">
    <name type="scientific">Ferrimonas gelatinilytica</name>
    <dbReference type="NCBI Taxonomy" id="1255257"/>
    <lineage>
        <taxon>Bacteria</taxon>
        <taxon>Pseudomonadati</taxon>
        <taxon>Pseudomonadota</taxon>
        <taxon>Gammaproteobacteria</taxon>
        <taxon>Alteromonadales</taxon>
        <taxon>Ferrimonadaceae</taxon>
        <taxon>Ferrimonas</taxon>
    </lineage>
</organism>
<comment type="caution">
    <text evidence="2">The sequence shown here is derived from an EMBL/GenBank/DDBJ whole genome shotgun (WGS) entry which is preliminary data.</text>
</comment>
<keyword evidence="1" id="KW-0472">Membrane</keyword>
<keyword evidence="1" id="KW-0812">Transmembrane</keyword>
<keyword evidence="3" id="KW-1185">Reference proteome</keyword>
<feature type="transmembrane region" description="Helical" evidence="1">
    <location>
        <begin position="68"/>
        <end position="87"/>
    </location>
</feature>
<evidence type="ECO:0000313" key="2">
    <source>
        <dbReference type="EMBL" id="GAA5189730.1"/>
    </source>
</evidence>
<feature type="transmembrane region" description="Helical" evidence="1">
    <location>
        <begin position="14"/>
        <end position="32"/>
    </location>
</feature>
<dbReference type="InterPro" id="IPR018643">
    <property type="entry name" value="DUF2069_membrane"/>
</dbReference>
<keyword evidence="1" id="KW-1133">Transmembrane helix</keyword>
<reference evidence="3" key="1">
    <citation type="journal article" date="2019" name="Int. J. Syst. Evol. Microbiol.">
        <title>The Global Catalogue of Microorganisms (GCM) 10K type strain sequencing project: providing services to taxonomists for standard genome sequencing and annotation.</title>
        <authorList>
            <consortium name="The Broad Institute Genomics Platform"/>
            <consortium name="The Broad Institute Genome Sequencing Center for Infectious Disease"/>
            <person name="Wu L."/>
            <person name="Ma J."/>
        </authorList>
    </citation>
    <scope>NUCLEOTIDE SEQUENCE [LARGE SCALE GENOMIC DNA]</scope>
    <source>
        <strain evidence="3">JCM 18720</strain>
    </source>
</reference>
<feature type="transmembrane region" description="Helical" evidence="1">
    <location>
        <begin position="38"/>
        <end position="56"/>
    </location>
</feature>
<feature type="transmembrane region" description="Helical" evidence="1">
    <location>
        <begin position="93"/>
        <end position="112"/>
    </location>
</feature>
<sequence length="129" mass="14808">MIALSPRTVRLRKLTLIGYLASLLLIPAWLLLWPGQPGYSWLFQLLLLIPLLLPAYGIHKGRPYTHAWSGFIAALYLLWALTGWWVYPEQRWIATLIIASLSLWLVAATYFARHRVRELGLSMKGLKPN</sequence>
<accession>A0ABP9S1H6</accession>
<dbReference type="RefSeq" id="WP_345316214.1">
    <property type="nucleotide sequence ID" value="NZ_BAABLF010000006.1"/>
</dbReference>
<evidence type="ECO:0000313" key="3">
    <source>
        <dbReference type="Proteomes" id="UP001501600"/>
    </source>
</evidence>
<gene>
    <name evidence="2" type="ORF">GCM10025772_12820</name>
</gene>
<dbReference type="EMBL" id="BAABLF010000006">
    <property type="protein sequence ID" value="GAA5189730.1"/>
    <property type="molecule type" value="Genomic_DNA"/>
</dbReference>
<name>A0ABP9S1H6_9GAMM</name>
<dbReference type="Pfam" id="PF09842">
    <property type="entry name" value="DUF2069"/>
    <property type="match status" value="1"/>
</dbReference>